<dbReference type="SMART" id="SM00584">
    <property type="entry name" value="TLDc"/>
    <property type="match status" value="1"/>
</dbReference>
<accession>A0A6M2DYE6</accession>
<reference evidence="3" key="1">
    <citation type="submission" date="2020-03" db="EMBL/GenBank/DDBJ databases">
        <title>Transcriptomic Profiling of the Digestive Tract of the Rat Flea, Xenopsylla cheopis, Following Blood Feeding and Infection with Yersinia pestis.</title>
        <authorList>
            <person name="Bland D.M."/>
            <person name="Martens C.A."/>
            <person name="Virtaneva K."/>
            <person name="Kanakabandi K."/>
            <person name="Long D."/>
            <person name="Rosenke R."/>
            <person name="Saturday G.A."/>
            <person name="Hoyt F.H."/>
            <person name="Bruno D.P."/>
            <person name="Ribeiro J.M.C."/>
            <person name="Hinnebusch J."/>
        </authorList>
    </citation>
    <scope>NUCLEOTIDE SEQUENCE</scope>
</reference>
<dbReference type="PANTHER" id="PTHR23354:SF108">
    <property type="entry name" value="RE10231P"/>
    <property type="match status" value="1"/>
</dbReference>
<dbReference type="Pfam" id="PF07534">
    <property type="entry name" value="TLD"/>
    <property type="match status" value="1"/>
</dbReference>
<dbReference type="EMBL" id="GIIL01007659">
    <property type="protein sequence ID" value="NOV51385.1"/>
    <property type="molecule type" value="Transcribed_RNA"/>
</dbReference>
<dbReference type="PANTHER" id="PTHR23354">
    <property type="entry name" value="NUCLEOLAR PROTEIN 7/ESTROGEN RECEPTOR COACTIVATOR-RELATED"/>
    <property type="match status" value="1"/>
</dbReference>
<evidence type="ECO:0000256" key="1">
    <source>
        <dbReference type="SAM" id="SignalP"/>
    </source>
</evidence>
<proteinExistence type="predicted"/>
<sequence>MTEPPLLPVSLAWLLAGALPPLYSKPVKAASPSDSGVNLASQAFMAKLLSVVPSHWALLYDSREHGLGMNRFLHHVLSYKGPTLVLLRSEEGHVFCIGSPCEWKESHQYWGTPESCVIKLLPKFSLIEKGPKMLYLNTAIRGYPKGLRAGSDPRNPIISVDESFDRVNYQKIPYGLVFIEVWGCGDQQSRQVQLDIKKWQVKEAERQRQVKLSAADWIDHPDRYLLELAGRPQYNNSAN</sequence>
<dbReference type="PROSITE" id="PS51886">
    <property type="entry name" value="TLDC"/>
    <property type="match status" value="1"/>
</dbReference>
<organism evidence="3">
    <name type="scientific">Xenopsylla cheopis</name>
    <name type="common">Oriental rat flea</name>
    <name type="synonym">Pulex cheopis</name>
    <dbReference type="NCBI Taxonomy" id="163159"/>
    <lineage>
        <taxon>Eukaryota</taxon>
        <taxon>Metazoa</taxon>
        <taxon>Ecdysozoa</taxon>
        <taxon>Arthropoda</taxon>
        <taxon>Hexapoda</taxon>
        <taxon>Insecta</taxon>
        <taxon>Pterygota</taxon>
        <taxon>Neoptera</taxon>
        <taxon>Endopterygota</taxon>
        <taxon>Siphonaptera</taxon>
        <taxon>Pulicidae</taxon>
        <taxon>Xenopsyllinae</taxon>
        <taxon>Xenopsylla</taxon>
    </lineage>
</organism>
<dbReference type="AlphaFoldDB" id="A0A6M2DYE6"/>
<name>A0A6M2DYE6_XENCH</name>
<feature type="chain" id="PRO_5026748171" evidence="1">
    <location>
        <begin position="30"/>
        <end position="239"/>
    </location>
</feature>
<dbReference type="InterPro" id="IPR006571">
    <property type="entry name" value="TLDc_dom"/>
</dbReference>
<protein>
    <submittedName>
        <fullName evidence="3">Putative conserved secreted protein</fullName>
    </submittedName>
</protein>
<keyword evidence="1" id="KW-0732">Signal</keyword>
<feature type="signal peptide" evidence="1">
    <location>
        <begin position="1"/>
        <end position="29"/>
    </location>
</feature>
<evidence type="ECO:0000313" key="3">
    <source>
        <dbReference type="EMBL" id="NOV51385.1"/>
    </source>
</evidence>
<evidence type="ECO:0000259" key="2">
    <source>
        <dbReference type="PROSITE" id="PS51886"/>
    </source>
</evidence>
<feature type="domain" description="TLDc" evidence="2">
    <location>
        <begin position="31"/>
        <end position="185"/>
    </location>
</feature>